<dbReference type="GeneID" id="115625732"/>
<accession>A0A6J2TNQ7</accession>
<sequence>MNCSDYCKFNPFYIGPYPDCACGPCPYGIYSGYTPCGWGRGRCGSSCCDPCCGPSCSPCCGGCCSPNCSPSCVPWLIPCGLQCCRPCRSCC</sequence>
<evidence type="ECO:0000313" key="2">
    <source>
        <dbReference type="RefSeq" id="XP_030376748.1"/>
    </source>
</evidence>
<evidence type="ECO:0000313" key="1">
    <source>
        <dbReference type="Proteomes" id="UP000504634"/>
    </source>
</evidence>
<reference evidence="2" key="1">
    <citation type="submission" date="2025-08" db="UniProtKB">
        <authorList>
            <consortium name="RefSeq"/>
        </authorList>
    </citation>
    <scope>IDENTIFICATION</scope>
    <source>
        <strain evidence="2">11010-0011.00</strain>
        <tissue evidence="2">Whole body</tissue>
    </source>
</reference>
<protein>
    <submittedName>
        <fullName evidence="2">Male-specific sperm protein Mst84Dd-like</fullName>
    </submittedName>
</protein>
<keyword evidence="1" id="KW-1185">Reference proteome</keyword>
<dbReference type="RefSeq" id="XP_030376748.1">
    <property type="nucleotide sequence ID" value="XM_030520888.1"/>
</dbReference>
<name>A0A6J2TNQ7_DROLE</name>
<proteinExistence type="predicted"/>
<gene>
    <name evidence="2" type="primary">LOC115625732</name>
</gene>
<dbReference type="AlphaFoldDB" id="A0A6J2TNQ7"/>
<organism evidence="1 2">
    <name type="scientific">Drosophila lebanonensis</name>
    <name type="common">Fruit fly</name>
    <name type="synonym">Scaptodrosophila lebanonensis</name>
    <dbReference type="NCBI Taxonomy" id="7225"/>
    <lineage>
        <taxon>Eukaryota</taxon>
        <taxon>Metazoa</taxon>
        <taxon>Ecdysozoa</taxon>
        <taxon>Arthropoda</taxon>
        <taxon>Hexapoda</taxon>
        <taxon>Insecta</taxon>
        <taxon>Pterygota</taxon>
        <taxon>Neoptera</taxon>
        <taxon>Endopterygota</taxon>
        <taxon>Diptera</taxon>
        <taxon>Brachycera</taxon>
        <taxon>Muscomorpha</taxon>
        <taxon>Ephydroidea</taxon>
        <taxon>Drosophilidae</taxon>
        <taxon>Scaptodrosophila</taxon>
    </lineage>
</organism>
<dbReference type="Proteomes" id="UP000504634">
    <property type="component" value="Unplaced"/>
</dbReference>